<evidence type="ECO:0000259" key="11">
    <source>
        <dbReference type="PROSITE" id="PS50929"/>
    </source>
</evidence>
<dbReference type="InterPro" id="IPR027417">
    <property type="entry name" value="P-loop_NTPase"/>
</dbReference>
<evidence type="ECO:0000256" key="4">
    <source>
        <dbReference type="ARBA" id="ARBA00022692"/>
    </source>
</evidence>
<dbReference type="Pfam" id="PF00005">
    <property type="entry name" value="ABC_tran"/>
    <property type="match status" value="1"/>
</dbReference>
<dbReference type="GO" id="GO:0016887">
    <property type="term" value="F:ATP hydrolysis activity"/>
    <property type="evidence" value="ECO:0007669"/>
    <property type="project" value="InterPro"/>
</dbReference>
<feature type="domain" description="ABC transporter" evidence="10">
    <location>
        <begin position="365"/>
        <end position="605"/>
    </location>
</feature>
<dbReference type="SMART" id="SM00382">
    <property type="entry name" value="AAA"/>
    <property type="match status" value="1"/>
</dbReference>
<evidence type="ECO:0000256" key="8">
    <source>
        <dbReference type="ARBA" id="ARBA00023136"/>
    </source>
</evidence>
<dbReference type="GO" id="GO:0015421">
    <property type="term" value="F:ABC-type oligopeptide transporter activity"/>
    <property type="evidence" value="ECO:0007669"/>
    <property type="project" value="TreeGrafter"/>
</dbReference>
<dbReference type="AlphaFoldDB" id="A0A564ZF75"/>
<evidence type="ECO:0000256" key="5">
    <source>
        <dbReference type="ARBA" id="ARBA00022741"/>
    </source>
</evidence>
<dbReference type="FunFam" id="3.40.50.300:FF:000221">
    <property type="entry name" value="Multidrug ABC transporter ATP-binding protein"/>
    <property type="match status" value="1"/>
</dbReference>
<comment type="subcellular location">
    <subcellularLocation>
        <location evidence="1">Cell membrane</location>
        <topology evidence="1">Multi-pass membrane protein</topology>
    </subcellularLocation>
</comment>
<keyword evidence="7 9" id="KW-1133">Transmembrane helix</keyword>
<accession>A0A564ZF75</accession>
<evidence type="ECO:0000256" key="3">
    <source>
        <dbReference type="ARBA" id="ARBA00022475"/>
    </source>
</evidence>
<evidence type="ECO:0000256" key="2">
    <source>
        <dbReference type="ARBA" id="ARBA00022448"/>
    </source>
</evidence>
<evidence type="ECO:0000259" key="10">
    <source>
        <dbReference type="PROSITE" id="PS50893"/>
    </source>
</evidence>
<dbReference type="Gene3D" id="3.40.50.300">
    <property type="entry name" value="P-loop containing nucleotide triphosphate hydrolases"/>
    <property type="match status" value="1"/>
</dbReference>
<reference evidence="12 13" key="1">
    <citation type="submission" date="2019-07" db="EMBL/GenBank/DDBJ databases">
        <authorList>
            <person name="Cremers G."/>
        </authorList>
    </citation>
    <scope>NUCLEOTIDE SEQUENCE [LARGE SCALE GENOMIC DNA]</scope>
</reference>
<organism evidence="12 13">
    <name type="scientific">Candidatus Methylomirabilis lanthanidiphila</name>
    <dbReference type="NCBI Taxonomy" id="2211376"/>
    <lineage>
        <taxon>Bacteria</taxon>
        <taxon>Candidatus Methylomirabilota</taxon>
        <taxon>Candidatus Methylomirabilia</taxon>
        <taxon>Candidatus Methylomirabilales</taxon>
        <taxon>Candidatus Methylomirabilaceae</taxon>
        <taxon>Candidatus Methylomirabilis</taxon>
    </lineage>
</organism>
<dbReference type="InterPro" id="IPR036640">
    <property type="entry name" value="ABC1_TM_sf"/>
</dbReference>
<dbReference type="GO" id="GO:0005524">
    <property type="term" value="F:ATP binding"/>
    <property type="evidence" value="ECO:0007669"/>
    <property type="project" value="UniProtKB-KW"/>
</dbReference>
<proteinExistence type="predicted"/>
<dbReference type="PROSITE" id="PS50929">
    <property type="entry name" value="ABC_TM1F"/>
    <property type="match status" value="1"/>
</dbReference>
<evidence type="ECO:0000256" key="7">
    <source>
        <dbReference type="ARBA" id="ARBA00022989"/>
    </source>
</evidence>
<dbReference type="Pfam" id="PF00664">
    <property type="entry name" value="ABC_membrane"/>
    <property type="match status" value="1"/>
</dbReference>
<feature type="transmembrane region" description="Helical" evidence="9">
    <location>
        <begin position="186"/>
        <end position="206"/>
    </location>
</feature>
<dbReference type="SUPFAM" id="SSF52540">
    <property type="entry name" value="P-loop containing nucleoside triphosphate hydrolases"/>
    <property type="match status" value="1"/>
</dbReference>
<evidence type="ECO:0000313" key="12">
    <source>
        <dbReference type="EMBL" id="VUZ83930.1"/>
    </source>
</evidence>
<feature type="transmembrane region" description="Helical" evidence="9">
    <location>
        <begin position="270"/>
        <end position="294"/>
    </location>
</feature>
<keyword evidence="13" id="KW-1185">Reference proteome</keyword>
<dbReference type="Gene3D" id="1.20.1560.10">
    <property type="entry name" value="ABC transporter type 1, transmembrane domain"/>
    <property type="match status" value="1"/>
</dbReference>
<feature type="domain" description="ABC transmembrane type-1" evidence="11">
    <location>
        <begin position="44"/>
        <end position="332"/>
    </location>
</feature>
<gene>
    <name evidence="12" type="ORF">MELA_00289</name>
</gene>
<dbReference type="GO" id="GO:0005886">
    <property type="term" value="C:plasma membrane"/>
    <property type="evidence" value="ECO:0007669"/>
    <property type="project" value="UniProtKB-SubCell"/>
</dbReference>
<keyword evidence="8 9" id="KW-0472">Membrane</keyword>
<keyword evidence="2" id="KW-0813">Transport</keyword>
<dbReference type="InterPro" id="IPR003439">
    <property type="entry name" value="ABC_transporter-like_ATP-bd"/>
</dbReference>
<evidence type="ECO:0000256" key="9">
    <source>
        <dbReference type="SAM" id="Phobius"/>
    </source>
</evidence>
<sequence length="617" mass="68434">MAIRESPDGTSSRRSLKTAMLALLASTRWALGLTWSTSPWLVSGVVISTCGRALVPAGLALTARGLINGLVDLLHRGSDDFPVLIPWLVLGVGLAIVQAMSDVGSRYLMQRLNDEMQLTITVDILKHAAGLDIACFENHRFHDVMERAKQDTAQHFSQFLISIIGVINNGLQLVSLLLILVMIEPFITAVLAPVALPYLIFQLRLAKTRHVKEQTRTTGRRWASYFVRLLTDPQSAAEVKLLDLAPLLINRYRILITEFRDQDRQVHFRSFLGASAFALSAAAVFYLILAWVVYRALQSKLTVGDVAIYAGASTALRSNLANVIQLMSNAVEHALFVFNLKEFLNIRPWIQDTGNTIPVSRQGDIQFTHVSFSYPGSSRLILSDISLHIKPGETVAVVGENGAGKTTLAKLIARLYEPDQGYIALDGMDIRQLPVAYLHSQLTFVLQGFGRYEATAADNIAYGDWRRLLHDQDQVEAIAREANIQEMIEGMPQTYGTMLGKMFGGHDLSTGQWQQLAVARAFARDACVLILDEPTASLDARAEHAIFSRFRELLKGRTTILISHRFSTVSMADRILVLDQGRLIEQGTHQELMARNGHYATLYNLQERQMPVSGTAS</sequence>
<evidence type="ECO:0000313" key="13">
    <source>
        <dbReference type="Proteomes" id="UP000334340"/>
    </source>
</evidence>
<keyword evidence="3" id="KW-1003">Cell membrane</keyword>
<dbReference type="PROSITE" id="PS50893">
    <property type="entry name" value="ABC_TRANSPORTER_2"/>
    <property type="match status" value="1"/>
</dbReference>
<name>A0A564ZF75_9BACT</name>
<keyword evidence="6 12" id="KW-0067">ATP-binding</keyword>
<evidence type="ECO:0000256" key="6">
    <source>
        <dbReference type="ARBA" id="ARBA00022840"/>
    </source>
</evidence>
<dbReference type="EMBL" id="CABIKM010000003">
    <property type="protein sequence ID" value="VUZ83930.1"/>
    <property type="molecule type" value="Genomic_DNA"/>
</dbReference>
<dbReference type="InterPro" id="IPR003593">
    <property type="entry name" value="AAA+_ATPase"/>
</dbReference>
<protein>
    <submittedName>
        <fullName evidence="12">ABC transporter (Permease and ATP-binding protein)</fullName>
    </submittedName>
</protein>
<evidence type="ECO:0000256" key="1">
    <source>
        <dbReference type="ARBA" id="ARBA00004651"/>
    </source>
</evidence>
<dbReference type="PANTHER" id="PTHR43394">
    <property type="entry name" value="ATP-DEPENDENT PERMEASE MDL1, MITOCHONDRIAL"/>
    <property type="match status" value="1"/>
</dbReference>
<keyword evidence="5" id="KW-0547">Nucleotide-binding</keyword>
<dbReference type="PANTHER" id="PTHR43394:SF1">
    <property type="entry name" value="ATP-BINDING CASSETTE SUB-FAMILY B MEMBER 10, MITOCHONDRIAL"/>
    <property type="match status" value="1"/>
</dbReference>
<keyword evidence="4 9" id="KW-0812">Transmembrane</keyword>
<feature type="transmembrane region" description="Helical" evidence="9">
    <location>
        <begin position="81"/>
        <end position="101"/>
    </location>
</feature>
<feature type="transmembrane region" description="Helical" evidence="9">
    <location>
        <begin position="159"/>
        <end position="180"/>
    </location>
</feature>
<dbReference type="Proteomes" id="UP000334340">
    <property type="component" value="Unassembled WGS sequence"/>
</dbReference>
<dbReference type="SUPFAM" id="SSF90123">
    <property type="entry name" value="ABC transporter transmembrane region"/>
    <property type="match status" value="1"/>
</dbReference>
<dbReference type="InterPro" id="IPR011527">
    <property type="entry name" value="ABC1_TM_dom"/>
</dbReference>
<dbReference type="InterPro" id="IPR039421">
    <property type="entry name" value="Type_1_exporter"/>
</dbReference>